<accession>B8GFZ7</accession>
<reference evidence="1 2" key="1">
    <citation type="journal article" date="2015" name="Genome Announc.">
        <title>Complete Genome Sequence of Methanosphaerula palustris E1-9CT, a Hydrogenotrophic Methanogen Isolated from a Minerotrophic Fen Peatland.</title>
        <authorList>
            <person name="Cadillo-Quiroz H."/>
            <person name="Browne P."/>
            <person name="Kyrpides N."/>
            <person name="Woyke T."/>
            <person name="Goodwin L."/>
            <person name="Detter C."/>
            <person name="Yavitt J.B."/>
            <person name="Zinder S.H."/>
        </authorList>
    </citation>
    <scope>NUCLEOTIDE SEQUENCE [LARGE SCALE GENOMIC DNA]</scope>
    <source>
        <strain evidence="2">ATCC BAA-1556 / DSM 19958 / E1-9c</strain>
    </source>
</reference>
<organism evidence="1 2">
    <name type="scientific">Methanosphaerula palustris (strain ATCC BAA-1556 / DSM 19958 / E1-9c)</name>
    <dbReference type="NCBI Taxonomy" id="521011"/>
    <lineage>
        <taxon>Archaea</taxon>
        <taxon>Methanobacteriati</taxon>
        <taxon>Methanobacteriota</taxon>
        <taxon>Stenosarchaea group</taxon>
        <taxon>Methanomicrobia</taxon>
        <taxon>Methanomicrobiales</taxon>
        <taxon>Methanoregulaceae</taxon>
        <taxon>Methanosphaerula</taxon>
    </lineage>
</organism>
<protein>
    <submittedName>
        <fullName evidence="1">Uncharacterized protein</fullName>
    </submittedName>
</protein>
<gene>
    <name evidence="1" type="ordered locus">Mpal_2774</name>
</gene>
<dbReference type="KEGG" id="mpl:Mpal_2774"/>
<dbReference type="Proteomes" id="UP000002457">
    <property type="component" value="Chromosome"/>
</dbReference>
<dbReference type="RefSeq" id="WP_012619349.1">
    <property type="nucleotide sequence ID" value="NC_011832.1"/>
</dbReference>
<evidence type="ECO:0000313" key="2">
    <source>
        <dbReference type="Proteomes" id="UP000002457"/>
    </source>
</evidence>
<dbReference type="AlphaFoldDB" id="B8GFZ7"/>
<proteinExistence type="predicted"/>
<dbReference type="GeneID" id="41344336"/>
<evidence type="ECO:0000313" key="1">
    <source>
        <dbReference type="EMBL" id="ACL18030.1"/>
    </source>
</evidence>
<sequence length="191" mass="21124">MAKKKRRTDTSLDTSLFKRAMAYGAENGLSLSDLIEQGLRLRLDGPPVPAEESSLSASPPHLEALVDRRIQEQLPHLVQAWLESARGEECPERLIVPHVLETAEAVDMPLEAAVDIPSGTVDIPLGIVERLQQQRMIQLEKTTGVDIPTLHLIRLGKQTRLPKETMEKLVAGLELVESNPVSDYELEGMHG</sequence>
<dbReference type="EMBL" id="CP001338">
    <property type="protein sequence ID" value="ACL18030.1"/>
    <property type="molecule type" value="Genomic_DNA"/>
</dbReference>
<dbReference type="HOGENOM" id="CLU_1418710_0_0_2"/>
<name>B8GFZ7_METPE</name>
<keyword evidence="2" id="KW-1185">Reference proteome</keyword>